<reference evidence="2 3" key="1">
    <citation type="submission" date="2021-12" db="EMBL/GenBank/DDBJ databases">
        <title>Discovery of the Pendulisporaceae a myxobacterial family with distinct sporulation behavior and unique specialized metabolism.</title>
        <authorList>
            <person name="Garcia R."/>
            <person name="Popoff A."/>
            <person name="Bader C.D."/>
            <person name="Loehr J."/>
            <person name="Walesch S."/>
            <person name="Walt C."/>
            <person name="Boldt J."/>
            <person name="Bunk B."/>
            <person name="Haeckl F.J.F.P.J."/>
            <person name="Gunesch A.P."/>
            <person name="Birkelbach J."/>
            <person name="Nuebel U."/>
            <person name="Pietschmann T."/>
            <person name="Bach T."/>
            <person name="Mueller R."/>
        </authorList>
    </citation>
    <scope>NUCLEOTIDE SEQUENCE [LARGE SCALE GENOMIC DNA]</scope>
    <source>
        <strain evidence="2 3">MSr12523</strain>
    </source>
</reference>
<dbReference type="Proteomes" id="UP001379533">
    <property type="component" value="Chromosome"/>
</dbReference>
<sequence>MAIGRFDFKVTGPTTAYLRLPTYPDTAVGASARTVTLPDLMGAYQGPYVVFDFDKDGVLIGIEIVGDDVEAEQDRPGEVPADGIQRRPNRSRA</sequence>
<proteinExistence type="predicted"/>
<keyword evidence="3" id="KW-1185">Reference proteome</keyword>
<dbReference type="EMBL" id="CP089982">
    <property type="protein sequence ID" value="WXA98887.1"/>
    <property type="molecule type" value="Genomic_DNA"/>
</dbReference>
<dbReference type="RefSeq" id="WP_394849510.1">
    <property type="nucleotide sequence ID" value="NZ_CP089982.1"/>
</dbReference>
<evidence type="ECO:0000313" key="3">
    <source>
        <dbReference type="Proteomes" id="UP001379533"/>
    </source>
</evidence>
<accession>A0ABZ2KMI7</accession>
<organism evidence="2 3">
    <name type="scientific">Pendulispora brunnea</name>
    <dbReference type="NCBI Taxonomy" id="2905690"/>
    <lineage>
        <taxon>Bacteria</taxon>
        <taxon>Pseudomonadati</taxon>
        <taxon>Myxococcota</taxon>
        <taxon>Myxococcia</taxon>
        <taxon>Myxococcales</taxon>
        <taxon>Sorangiineae</taxon>
        <taxon>Pendulisporaceae</taxon>
        <taxon>Pendulispora</taxon>
    </lineage>
</organism>
<gene>
    <name evidence="2" type="ORF">LZC95_18950</name>
</gene>
<protein>
    <submittedName>
        <fullName evidence="2">DUF2283 domain-containing protein</fullName>
    </submittedName>
</protein>
<name>A0ABZ2KMI7_9BACT</name>
<evidence type="ECO:0000313" key="2">
    <source>
        <dbReference type="EMBL" id="WXA98887.1"/>
    </source>
</evidence>
<feature type="region of interest" description="Disordered" evidence="1">
    <location>
        <begin position="71"/>
        <end position="93"/>
    </location>
</feature>
<evidence type="ECO:0000256" key="1">
    <source>
        <dbReference type="SAM" id="MobiDB-lite"/>
    </source>
</evidence>
<dbReference type="Pfam" id="PF10049">
    <property type="entry name" value="DUF2283"/>
    <property type="match status" value="1"/>
</dbReference>
<dbReference type="InterPro" id="IPR019270">
    <property type="entry name" value="DUF2283"/>
</dbReference>